<organism evidence="2">
    <name type="scientific">Oikopleura dioica</name>
    <name type="common">Tunicate</name>
    <dbReference type="NCBI Taxonomy" id="34765"/>
    <lineage>
        <taxon>Eukaryota</taxon>
        <taxon>Metazoa</taxon>
        <taxon>Chordata</taxon>
        <taxon>Tunicata</taxon>
        <taxon>Appendicularia</taxon>
        <taxon>Copelata</taxon>
        <taxon>Oikopleuridae</taxon>
        <taxon>Oikopleura</taxon>
    </lineage>
</organism>
<reference evidence="2" key="1">
    <citation type="journal article" date="2010" name="Science">
        <title>Plasticity of animal genome architecture unmasked by rapid evolution of a pelagic tunicate.</title>
        <authorList>
            <person name="Denoeud F."/>
            <person name="Henriet S."/>
            <person name="Mungpakdee S."/>
            <person name="Aury J.M."/>
            <person name="Da Silva C."/>
            <person name="Brinkmann H."/>
            <person name="Mikhaleva J."/>
            <person name="Olsen L.C."/>
            <person name="Jubin C."/>
            <person name="Canestro C."/>
            <person name="Bouquet J.M."/>
            <person name="Danks G."/>
            <person name="Poulain J."/>
            <person name="Campsteijn C."/>
            <person name="Adamski M."/>
            <person name="Cross I."/>
            <person name="Yadetie F."/>
            <person name="Muffato M."/>
            <person name="Louis A."/>
            <person name="Butcher S."/>
            <person name="Tsagkogeorga G."/>
            <person name="Konrad A."/>
            <person name="Singh S."/>
            <person name="Jensen M.F."/>
            <person name="Cong E.H."/>
            <person name="Eikeseth-Otteraa H."/>
            <person name="Noel B."/>
            <person name="Anthouard V."/>
            <person name="Porcel B.M."/>
            <person name="Kachouri-Lafond R."/>
            <person name="Nishino A."/>
            <person name="Ugolini M."/>
            <person name="Chourrout P."/>
            <person name="Nishida H."/>
            <person name="Aasland R."/>
            <person name="Huzurbazar S."/>
            <person name="Westhof E."/>
            <person name="Delsuc F."/>
            <person name="Lehrach H."/>
            <person name="Reinhardt R."/>
            <person name="Weissenbach J."/>
            <person name="Roy S.W."/>
            <person name="Artiguenave F."/>
            <person name="Postlethwait J.H."/>
            <person name="Manak J.R."/>
            <person name="Thompson E.M."/>
            <person name="Jaillon O."/>
            <person name="Du Pasquier L."/>
            <person name="Boudinot P."/>
            <person name="Liberles D.A."/>
            <person name="Volff J.N."/>
            <person name="Philippe H."/>
            <person name="Lenhard B."/>
            <person name="Roest Crollius H."/>
            <person name="Wincker P."/>
            <person name="Chourrout D."/>
        </authorList>
    </citation>
    <scope>NUCLEOTIDE SEQUENCE [LARGE SCALE GENOMIC DNA]</scope>
</reference>
<proteinExistence type="predicted"/>
<dbReference type="EMBL" id="FN653062">
    <property type="protein sequence ID" value="CBY24718.1"/>
    <property type="molecule type" value="Genomic_DNA"/>
</dbReference>
<name>E4XJT2_OIKDI</name>
<dbReference type="InParanoid" id="E4XJT2"/>
<evidence type="ECO:0000313" key="3">
    <source>
        <dbReference type="Proteomes" id="UP000001307"/>
    </source>
</evidence>
<accession>E4XJT2</accession>
<protein>
    <submittedName>
        <fullName evidence="2">Uncharacterized protein</fullName>
    </submittedName>
</protein>
<gene>
    <name evidence="2" type="ORF">GSOID_T00012887001</name>
</gene>
<feature type="coiled-coil region" evidence="1">
    <location>
        <begin position="73"/>
        <end position="187"/>
    </location>
</feature>
<evidence type="ECO:0000256" key="1">
    <source>
        <dbReference type="SAM" id="Coils"/>
    </source>
</evidence>
<sequence>MDEQELDEDEVMERAESILGQQFGTDQAVNNLYENLPDEARRRLLSDTILTAESARKVEKEVKAIIRAELQLNQKKKMLLFKADKEKKELEKKTQFLKNRTEFLEEENNSLEDANALLKDERDRLLPIEREFNKLRHQNEQLEIRNRAILARNDTLVNANGQLENTVETQQKKIAALELENRRLQQARGNRSCEACGTHFDGEGHRKIFFPRCNHTVGAACAPRRRNGEYKCPLEHNF</sequence>
<keyword evidence="1" id="KW-0175">Coiled coil</keyword>
<dbReference type="Proteomes" id="UP000001307">
    <property type="component" value="Unassembled WGS sequence"/>
</dbReference>
<keyword evidence="3" id="KW-1185">Reference proteome</keyword>
<evidence type="ECO:0000313" key="2">
    <source>
        <dbReference type="EMBL" id="CBY24718.1"/>
    </source>
</evidence>
<dbReference type="AlphaFoldDB" id="E4XJT2"/>